<feature type="domain" description="Methyl-accepting transducer" evidence="8">
    <location>
        <begin position="277"/>
        <end position="506"/>
    </location>
</feature>
<dbReference type="Proteomes" id="UP000594903">
    <property type="component" value="Chromosome"/>
</dbReference>
<evidence type="ECO:0000313" key="13">
    <source>
        <dbReference type="Proteomes" id="UP000594903"/>
    </source>
</evidence>
<dbReference type="EMBL" id="UGSB01000001">
    <property type="protein sequence ID" value="SUA57300.1"/>
    <property type="molecule type" value="Genomic_DNA"/>
</dbReference>
<comment type="subcellular location">
    <subcellularLocation>
        <location evidence="1">Membrane</location>
    </subcellularLocation>
</comment>
<keyword evidence="13" id="KW-1185">Reference proteome</keyword>
<dbReference type="GO" id="GO:0004888">
    <property type="term" value="F:transmembrane signaling receptor activity"/>
    <property type="evidence" value="ECO:0007669"/>
    <property type="project" value="InterPro"/>
</dbReference>
<dbReference type="PROSITE" id="PS50885">
    <property type="entry name" value="HAMP"/>
    <property type="match status" value="1"/>
</dbReference>
<evidence type="ECO:0000256" key="2">
    <source>
        <dbReference type="ARBA" id="ARBA00022481"/>
    </source>
</evidence>
<dbReference type="OrthoDB" id="9151832at2"/>
<sequence>MFNRFNLSQRFLGTTAAYWLIFILAMLTGVLGLMQAKDILFRVHEERMKTVDVLNQMQDHHYKSRLNLIISFQHDPDSPLVVLHDHPLSDHINDVRANIQATAGAYASLKNRSMESQEGVLFEQLAKANAQWQKQVEDTLERLEKNDYSAASMQAAAVAGRTEGEQVLSALNKLIQYQSEHANQEYAQADQRYKNTLIFFALIVLLGALPVTWLMILNLRRMSQGFHSVETTAQAIAKGDLTQRIYLDGKDEVTQLLTQMQAMQQNLRQLISRINHSANEIYGVSNQVAQGSTLLAERTDQQAASLQETSSATEELTTTVQQNAANAREAEIMSGQAAAVARQGGDTVNNVISTMDEITEASNKISDIVNIIDSIAFQTNILALNAAVEAARAGEQRRGFAVVASEVRALAQRSASAAHEVKELIESSVNIVNNSSAHVSQAGQIMTEIVSNNERMMSLVQEISAASQEQSIGLNEINQAVSLMDEATHQNVTLVEQTTQASGILRNQSDQLLNYVSAFNIGHTVELETESYASDEAEQTARHAPQLNASRARITH</sequence>
<evidence type="ECO:0000313" key="11">
    <source>
        <dbReference type="EMBL" id="SUA57300.1"/>
    </source>
</evidence>
<evidence type="ECO:0000259" key="8">
    <source>
        <dbReference type="PROSITE" id="PS50111"/>
    </source>
</evidence>
<dbReference type="SUPFAM" id="SSF58104">
    <property type="entry name" value="Methyl-accepting chemotaxis protein (MCP) signaling domain"/>
    <property type="match status" value="1"/>
</dbReference>
<organism evidence="11 12">
    <name type="scientific">Oligella ureolytica</name>
    <dbReference type="NCBI Taxonomy" id="90244"/>
    <lineage>
        <taxon>Bacteria</taxon>
        <taxon>Pseudomonadati</taxon>
        <taxon>Pseudomonadota</taxon>
        <taxon>Betaproteobacteria</taxon>
        <taxon>Burkholderiales</taxon>
        <taxon>Alcaligenaceae</taxon>
        <taxon>Oligella</taxon>
    </lineage>
</organism>
<dbReference type="InterPro" id="IPR051310">
    <property type="entry name" value="MCP_chemotaxis"/>
</dbReference>
<evidence type="ECO:0000259" key="9">
    <source>
        <dbReference type="PROSITE" id="PS50885"/>
    </source>
</evidence>
<dbReference type="PRINTS" id="PR00260">
    <property type="entry name" value="CHEMTRNSDUCR"/>
</dbReference>
<dbReference type="GO" id="GO:0007165">
    <property type="term" value="P:signal transduction"/>
    <property type="evidence" value="ECO:0007669"/>
    <property type="project" value="UniProtKB-KW"/>
</dbReference>
<dbReference type="FunFam" id="1.10.287.950:FF:000001">
    <property type="entry name" value="Methyl-accepting chemotaxis sensory transducer"/>
    <property type="match status" value="1"/>
</dbReference>
<dbReference type="PROSITE" id="PS50111">
    <property type="entry name" value="CHEMOTAXIS_TRANSDUC_2"/>
    <property type="match status" value="1"/>
</dbReference>
<feature type="transmembrane region" description="Helical" evidence="7">
    <location>
        <begin position="197"/>
        <end position="216"/>
    </location>
</feature>
<accession>A0A378XIP0</accession>
<dbReference type="EMBL" id="CP065725">
    <property type="protein sequence ID" value="QPT39718.1"/>
    <property type="molecule type" value="Genomic_DNA"/>
</dbReference>
<dbReference type="Gene3D" id="1.10.287.950">
    <property type="entry name" value="Methyl-accepting chemotaxis protein"/>
    <property type="match status" value="1"/>
</dbReference>
<protein>
    <submittedName>
        <fullName evidence="11">Dipeptide chemoreceptor protein</fullName>
    </submittedName>
    <submittedName>
        <fullName evidence="10">MCP four helix bundle domain-containing protein</fullName>
    </submittedName>
</protein>
<dbReference type="SMART" id="SM00304">
    <property type="entry name" value="HAMP"/>
    <property type="match status" value="1"/>
</dbReference>
<evidence type="ECO:0000256" key="5">
    <source>
        <dbReference type="SAM" id="Coils"/>
    </source>
</evidence>
<evidence type="ECO:0000313" key="10">
    <source>
        <dbReference type="EMBL" id="QPT39718.1"/>
    </source>
</evidence>
<feature type="transmembrane region" description="Helical" evidence="7">
    <location>
        <begin position="16"/>
        <end position="34"/>
    </location>
</feature>
<dbReference type="RefSeq" id="WP_018575552.1">
    <property type="nucleotide sequence ID" value="NZ_CP065725.1"/>
</dbReference>
<dbReference type="Proteomes" id="UP000254603">
    <property type="component" value="Unassembled WGS sequence"/>
</dbReference>
<reference evidence="11 12" key="1">
    <citation type="submission" date="2018-06" db="EMBL/GenBank/DDBJ databases">
        <authorList>
            <consortium name="Pathogen Informatics"/>
            <person name="Doyle S."/>
        </authorList>
    </citation>
    <scope>NUCLEOTIDE SEQUENCE [LARGE SCALE GENOMIC DNA]</scope>
    <source>
        <strain evidence="11 12">NCTC11997</strain>
    </source>
</reference>
<dbReference type="PANTHER" id="PTHR43531:SF14">
    <property type="entry name" value="METHYL-ACCEPTING CHEMOTAXIS PROTEIN I-RELATED"/>
    <property type="match status" value="1"/>
</dbReference>
<dbReference type="InterPro" id="IPR003660">
    <property type="entry name" value="HAMP_dom"/>
</dbReference>
<comment type="similarity">
    <text evidence="3">Belongs to the methyl-accepting chemotaxis (MCP) protein family.</text>
</comment>
<dbReference type="STRING" id="1122619.GCA_000373745_02367"/>
<gene>
    <name evidence="11" type="primary">tap</name>
    <name evidence="10" type="ORF">I6G29_11375</name>
    <name evidence="11" type="ORF">NCTC11997_02342</name>
</gene>
<evidence type="ECO:0000256" key="3">
    <source>
        <dbReference type="ARBA" id="ARBA00029447"/>
    </source>
</evidence>
<evidence type="ECO:0000256" key="1">
    <source>
        <dbReference type="ARBA" id="ARBA00004370"/>
    </source>
</evidence>
<dbReference type="InterPro" id="IPR004090">
    <property type="entry name" value="Chemotax_Me-accpt_rcpt"/>
</dbReference>
<keyword evidence="7" id="KW-1133">Transmembrane helix</keyword>
<evidence type="ECO:0000256" key="7">
    <source>
        <dbReference type="SAM" id="Phobius"/>
    </source>
</evidence>
<reference evidence="10 13" key="2">
    <citation type="submission" date="2020-12" db="EMBL/GenBank/DDBJ databases">
        <title>FDA dAtabase for Regulatory Grade micrObial Sequences (FDA-ARGOS): Supporting development and validation of Infectious Disease Dx tests.</title>
        <authorList>
            <person name="Sproer C."/>
            <person name="Gronow S."/>
            <person name="Severitt S."/>
            <person name="Schroder I."/>
            <person name="Tallon L."/>
            <person name="Sadzewicz L."/>
            <person name="Zhao X."/>
            <person name="Boylan J."/>
            <person name="Ott S."/>
            <person name="Bowen H."/>
            <person name="Vavikolanu K."/>
            <person name="Mehta A."/>
            <person name="Aluvathingal J."/>
            <person name="Nadendla S."/>
            <person name="Lowell S."/>
            <person name="Myers T."/>
            <person name="Yan Y."/>
            <person name="Sichtig H."/>
        </authorList>
    </citation>
    <scope>NUCLEOTIDE SEQUENCE [LARGE SCALE GENOMIC DNA]</scope>
    <source>
        <strain evidence="10 13">FDAARGOS_872</strain>
    </source>
</reference>
<dbReference type="Pfam" id="PF00015">
    <property type="entry name" value="MCPsignal"/>
    <property type="match status" value="1"/>
</dbReference>
<keyword evidence="4" id="KW-0807">Transducer</keyword>
<feature type="domain" description="HAMP" evidence="9">
    <location>
        <begin position="220"/>
        <end position="272"/>
    </location>
</feature>
<dbReference type="Pfam" id="PF12729">
    <property type="entry name" value="4HB_MCP_1"/>
    <property type="match status" value="1"/>
</dbReference>
<keyword evidence="2" id="KW-0488">Methylation</keyword>
<evidence type="ECO:0000256" key="6">
    <source>
        <dbReference type="SAM" id="MobiDB-lite"/>
    </source>
</evidence>
<dbReference type="CDD" id="cd11386">
    <property type="entry name" value="MCP_signal"/>
    <property type="match status" value="1"/>
</dbReference>
<name>A0A378XIP0_9BURK</name>
<feature type="region of interest" description="Disordered" evidence="6">
    <location>
        <begin position="530"/>
        <end position="556"/>
    </location>
</feature>
<keyword evidence="5" id="KW-0175">Coiled coil</keyword>
<evidence type="ECO:0000313" key="12">
    <source>
        <dbReference type="Proteomes" id="UP000254603"/>
    </source>
</evidence>
<dbReference type="InterPro" id="IPR004089">
    <property type="entry name" value="MCPsignal_dom"/>
</dbReference>
<feature type="coiled-coil region" evidence="5">
    <location>
        <begin position="253"/>
        <end position="280"/>
    </location>
</feature>
<keyword evidence="11" id="KW-0675">Receptor</keyword>
<dbReference type="Pfam" id="PF00672">
    <property type="entry name" value="HAMP"/>
    <property type="match status" value="1"/>
</dbReference>
<dbReference type="CDD" id="cd06225">
    <property type="entry name" value="HAMP"/>
    <property type="match status" value="1"/>
</dbReference>
<dbReference type="PANTHER" id="PTHR43531">
    <property type="entry name" value="PROTEIN ICFG"/>
    <property type="match status" value="1"/>
</dbReference>
<evidence type="ECO:0000256" key="4">
    <source>
        <dbReference type="PROSITE-ProRule" id="PRU00284"/>
    </source>
</evidence>
<dbReference type="AlphaFoldDB" id="A0A378XIP0"/>
<keyword evidence="7" id="KW-0812">Transmembrane</keyword>
<dbReference type="GO" id="GO:0006935">
    <property type="term" value="P:chemotaxis"/>
    <property type="evidence" value="ECO:0007669"/>
    <property type="project" value="InterPro"/>
</dbReference>
<dbReference type="InterPro" id="IPR024478">
    <property type="entry name" value="HlyB_4HB_MCP"/>
</dbReference>
<dbReference type="SMART" id="SM00283">
    <property type="entry name" value="MA"/>
    <property type="match status" value="1"/>
</dbReference>
<proteinExistence type="inferred from homology"/>
<keyword evidence="7" id="KW-0472">Membrane</keyword>
<dbReference type="GO" id="GO:0005886">
    <property type="term" value="C:plasma membrane"/>
    <property type="evidence" value="ECO:0007669"/>
    <property type="project" value="TreeGrafter"/>
</dbReference>